<evidence type="ECO:0000313" key="1">
    <source>
        <dbReference type="EMBL" id="MFC1851137.1"/>
    </source>
</evidence>
<reference evidence="1 2" key="1">
    <citation type="submission" date="2024-09" db="EMBL/GenBank/DDBJ databases">
        <title>Laminarin stimulates single cell rates of sulfate reduction while oxygen inhibits transcriptomic activity in coastal marine sediment.</title>
        <authorList>
            <person name="Lindsay M."/>
            <person name="Orcutt B."/>
            <person name="Emerson D."/>
            <person name="Stepanauskas R."/>
            <person name="D'Angelo T."/>
        </authorList>
    </citation>
    <scope>NUCLEOTIDE SEQUENCE [LARGE SCALE GENOMIC DNA]</scope>
    <source>
        <strain evidence="1">SAG AM-311-K15</strain>
    </source>
</reference>
<evidence type="ECO:0000313" key="2">
    <source>
        <dbReference type="Proteomes" id="UP001594351"/>
    </source>
</evidence>
<gene>
    <name evidence="1" type="ORF">ACFL27_13160</name>
</gene>
<proteinExistence type="predicted"/>
<protein>
    <submittedName>
        <fullName evidence="1">Uncharacterized protein</fullName>
    </submittedName>
</protein>
<dbReference type="Proteomes" id="UP001594351">
    <property type="component" value="Unassembled WGS sequence"/>
</dbReference>
<dbReference type="EMBL" id="JBHPBY010000156">
    <property type="protein sequence ID" value="MFC1851137.1"/>
    <property type="molecule type" value="Genomic_DNA"/>
</dbReference>
<sequence length="229" mass="26658">MLESYILLFILMILILWPALSTDYIDSTPIHFKGSDSKSIKEIDILVVPFFSKRTLFATLGGHGPGYEQEYKFHISSPFLYHSGEPLNILKMQTRGISPFFINYLGSTDQLMRILVICPEYQTRLISEYELSSRDWDRECPYVLREYCKNWPPHKLIRIDSVTSLHEIKRIESLLEEAELTGSQIKAWGFAEDKRLQVQLTVDDRELLNQFFTRALKKLSKNTDLQESG</sequence>
<name>A0ABV6YY60_UNCC1</name>
<accession>A0ABV6YY60</accession>
<keyword evidence="2" id="KW-1185">Reference proteome</keyword>
<comment type="caution">
    <text evidence="1">The sequence shown here is derived from an EMBL/GenBank/DDBJ whole genome shotgun (WGS) entry which is preliminary data.</text>
</comment>
<organism evidence="1 2">
    <name type="scientific">candidate division CSSED10-310 bacterium</name>
    <dbReference type="NCBI Taxonomy" id="2855610"/>
    <lineage>
        <taxon>Bacteria</taxon>
        <taxon>Bacteria division CSSED10-310</taxon>
    </lineage>
</organism>